<dbReference type="Gene3D" id="1.10.10.10">
    <property type="entry name" value="Winged helix-like DNA-binding domain superfamily/Winged helix DNA-binding domain"/>
    <property type="match status" value="1"/>
</dbReference>
<dbReference type="SMART" id="SM00862">
    <property type="entry name" value="Trans_reg_C"/>
    <property type="match status" value="1"/>
</dbReference>
<dbReference type="SMART" id="SM00448">
    <property type="entry name" value="REC"/>
    <property type="match status" value="1"/>
</dbReference>
<evidence type="ECO:0000256" key="6">
    <source>
        <dbReference type="ARBA" id="ARBA00040496"/>
    </source>
</evidence>
<evidence type="ECO:0000256" key="1">
    <source>
        <dbReference type="ARBA" id="ARBA00022553"/>
    </source>
</evidence>
<keyword evidence="2" id="KW-0902">Two-component regulatory system</keyword>
<dbReference type="Pfam" id="PF00072">
    <property type="entry name" value="Response_reg"/>
    <property type="match status" value="1"/>
</dbReference>
<evidence type="ECO:0000259" key="11">
    <source>
        <dbReference type="PROSITE" id="PS51755"/>
    </source>
</evidence>
<evidence type="ECO:0000256" key="7">
    <source>
        <dbReference type="ARBA" id="ARBA00041745"/>
    </source>
</evidence>
<dbReference type="GO" id="GO:0000976">
    <property type="term" value="F:transcription cis-regulatory region binding"/>
    <property type="evidence" value="ECO:0007669"/>
    <property type="project" value="TreeGrafter"/>
</dbReference>
<gene>
    <name evidence="12" type="ORF">DDT54_15315</name>
    <name evidence="13" type="ORF">EH206_21025</name>
</gene>
<dbReference type="InterPro" id="IPR011006">
    <property type="entry name" value="CheY-like_superfamily"/>
</dbReference>
<evidence type="ECO:0000256" key="4">
    <source>
        <dbReference type="ARBA" id="ARBA00023125"/>
    </source>
</evidence>
<reference evidence="13 15" key="2">
    <citation type="submission" date="2018-11" db="EMBL/GenBank/DDBJ databases">
        <title>Genome sequences of Brenneria nigrifluens and Brenneria rubrifaciens.</title>
        <authorList>
            <person name="Poret-Peterson A.T."/>
            <person name="McClean A.E."/>
            <person name="Kluepfel D.A."/>
        </authorList>
    </citation>
    <scope>NUCLEOTIDE SEQUENCE [LARGE SCALE GENOMIC DNA]</scope>
    <source>
        <strain evidence="13 15">ATCC 13028</strain>
    </source>
</reference>
<evidence type="ECO:0000313" key="12">
    <source>
        <dbReference type="EMBL" id="PWC23418.1"/>
    </source>
</evidence>
<dbReference type="EMBL" id="QDKK01000025">
    <property type="protein sequence ID" value="PWC23418.1"/>
    <property type="molecule type" value="Genomic_DNA"/>
</dbReference>
<accession>A0A2U1UP07</accession>
<evidence type="ECO:0000313" key="14">
    <source>
        <dbReference type="Proteomes" id="UP000295985"/>
    </source>
</evidence>
<evidence type="ECO:0000256" key="2">
    <source>
        <dbReference type="ARBA" id="ARBA00023012"/>
    </source>
</evidence>
<dbReference type="PANTHER" id="PTHR48111:SF4">
    <property type="entry name" value="DNA-BINDING DUAL TRANSCRIPTIONAL REGULATOR OMPR"/>
    <property type="match status" value="1"/>
</dbReference>
<dbReference type="PANTHER" id="PTHR48111">
    <property type="entry name" value="REGULATOR OF RPOS"/>
    <property type="match status" value="1"/>
</dbReference>
<name>A0A2U1UP07_9GAMM</name>
<dbReference type="Gene3D" id="6.10.250.690">
    <property type="match status" value="1"/>
</dbReference>
<evidence type="ECO:0000256" key="8">
    <source>
        <dbReference type="PROSITE-ProRule" id="PRU00169"/>
    </source>
</evidence>
<dbReference type="CDD" id="cd17574">
    <property type="entry name" value="REC_OmpR"/>
    <property type="match status" value="1"/>
</dbReference>
<keyword evidence="5" id="KW-0804">Transcription</keyword>
<dbReference type="EMBL" id="CP034036">
    <property type="protein sequence ID" value="QCR06416.1"/>
    <property type="molecule type" value="Genomic_DNA"/>
</dbReference>
<dbReference type="SUPFAM" id="SSF46894">
    <property type="entry name" value="C-terminal effector domain of the bipartite response regulators"/>
    <property type="match status" value="1"/>
</dbReference>
<sequence length="250" mass="28244">MNAAETVATPRVLVVDDHRKIREPLAVYLRRYAFDVRTAENAAAMWLILKQQPIDIVILDVMLPDGDGMELCRQLHRRFNMPVILLTARDAMDDRVRGLDLGADDYVVKPFEPRELVARIHSVLRRLGAGRAADAVQRDDKALLMYCFAGLRFMPATGVLSDANGVGVQLSTMERRLLWAFLQYPNAVLSRDRLIDLCVRPGNDVFDRAIDRQVSRLRSKLAHFLHDSELLITVWGSGYLLASDVSVHPL</sequence>
<dbReference type="RefSeq" id="WP_009114784.1">
    <property type="nucleotide sequence ID" value="NZ_CP034036.1"/>
</dbReference>
<dbReference type="InterPro" id="IPR001789">
    <property type="entry name" value="Sig_transdc_resp-reg_receiver"/>
</dbReference>
<evidence type="ECO:0000256" key="3">
    <source>
        <dbReference type="ARBA" id="ARBA00023015"/>
    </source>
</evidence>
<proteinExistence type="predicted"/>
<dbReference type="Proteomes" id="UP000303847">
    <property type="component" value="Chromosome"/>
</dbReference>
<dbReference type="OrthoDB" id="9802426at2"/>
<dbReference type="InterPro" id="IPR016032">
    <property type="entry name" value="Sig_transdc_resp-reg_C-effctor"/>
</dbReference>
<dbReference type="PROSITE" id="PS51755">
    <property type="entry name" value="OMPR_PHOB"/>
    <property type="match status" value="1"/>
</dbReference>
<feature type="DNA-binding region" description="OmpR/PhoB-type" evidence="9">
    <location>
        <begin position="143"/>
        <end position="243"/>
    </location>
</feature>
<evidence type="ECO:0000313" key="13">
    <source>
        <dbReference type="EMBL" id="QCR06416.1"/>
    </source>
</evidence>
<evidence type="ECO:0000313" key="15">
    <source>
        <dbReference type="Proteomes" id="UP000303847"/>
    </source>
</evidence>
<feature type="domain" description="OmpR/PhoB-type" evidence="11">
    <location>
        <begin position="143"/>
        <end position="243"/>
    </location>
</feature>
<dbReference type="Proteomes" id="UP000295985">
    <property type="component" value="Unassembled WGS sequence"/>
</dbReference>
<dbReference type="GO" id="GO:0005829">
    <property type="term" value="C:cytosol"/>
    <property type="evidence" value="ECO:0007669"/>
    <property type="project" value="TreeGrafter"/>
</dbReference>
<dbReference type="Gene3D" id="3.40.50.2300">
    <property type="match status" value="1"/>
</dbReference>
<dbReference type="GO" id="GO:0032993">
    <property type="term" value="C:protein-DNA complex"/>
    <property type="evidence" value="ECO:0007669"/>
    <property type="project" value="TreeGrafter"/>
</dbReference>
<dbReference type="AlphaFoldDB" id="A0A2U1UP07"/>
<protein>
    <recommendedName>
        <fullName evidence="6">DNA-binding dual transcriptional regulator OmpR</fullName>
    </recommendedName>
    <alternativeName>
        <fullName evidence="7">Transcriptional regulatory protein OmpR</fullName>
    </alternativeName>
</protein>
<organism evidence="12 14">
    <name type="scientific">Brenneria nigrifluens DSM 30175 = ATCC 13028</name>
    <dbReference type="NCBI Taxonomy" id="1121120"/>
    <lineage>
        <taxon>Bacteria</taxon>
        <taxon>Pseudomonadati</taxon>
        <taxon>Pseudomonadota</taxon>
        <taxon>Gammaproteobacteria</taxon>
        <taxon>Enterobacterales</taxon>
        <taxon>Pectobacteriaceae</taxon>
        <taxon>Brenneria</taxon>
    </lineage>
</organism>
<reference evidence="12 14" key="1">
    <citation type="submission" date="2018-04" db="EMBL/GenBank/DDBJ databases">
        <title>Brenneria corticis sp.nov.</title>
        <authorList>
            <person name="Li Y."/>
        </authorList>
    </citation>
    <scope>NUCLEOTIDE SEQUENCE [LARGE SCALE GENOMIC DNA]</scope>
    <source>
        <strain evidence="12 14">LMG 2694</strain>
    </source>
</reference>
<dbReference type="InterPro" id="IPR036388">
    <property type="entry name" value="WH-like_DNA-bd_sf"/>
</dbReference>
<dbReference type="Pfam" id="PF00486">
    <property type="entry name" value="Trans_reg_C"/>
    <property type="match status" value="1"/>
</dbReference>
<dbReference type="InterPro" id="IPR001867">
    <property type="entry name" value="OmpR/PhoB-type_DNA-bd"/>
</dbReference>
<evidence type="ECO:0000256" key="9">
    <source>
        <dbReference type="PROSITE-ProRule" id="PRU01091"/>
    </source>
</evidence>
<dbReference type="SUPFAM" id="SSF52172">
    <property type="entry name" value="CheY-like"/>
    <property type="match status" value="1"/>
</dbReference>
<feature type="modified residue" description="4-aspartylphosphate" evidence="8">
    <location>
        <position position="60"/>
    </location>
</feature>
<keyword evidence="4 9" id="KW-0238">DNA-binding</keyword>
<feature type="domain" description="Response regulatory" evidence="10">
    <location>
        <begin position="11"/>
        <end position="124"/>
    </location>
</feature>
<dbReference type="GO" id="GO:0000156">
    <property type="term" value="F:phosphorelay response regulator activity"/>
    <property type="evidence" value="ECO:0007669"/>
    <property type="project" value="TreeGrafter"/>
</dbReference>
<dbReference type="PROSITE" id="PS50110">
    <property type="entry name" value="RESPONSE_REGULATORY"/>
    <property type="match status" value="1"/>
</dbReference>
<keyword evidence="15" id="KW-1185">Reference proteome</keyword>
<dbReference type="InterPro" id="IPR039420">
    <property type="entry name" value="WalR-like"/>
</dbReference>
<evidence type="ECO:0000256" key="5">
    <source>
        <dbReference type="ARBA" id="ARBA00023163"/>
    </source>
</evidence>
<dbReference type="CDD" id="cd00383">
    <property type="entry name" value="trans_reg_C"/>
    <property type="match status" value="1"/>
</dbReference>
<keyword evidence="1 8" id="KW-0597">Phosphoprotein</keyword>
<evidence type="ECO:0000259" key="10">
    <source>
        <dbReference type="PROSITE" id="PS50110"/>
    </source>
</evidence>
<keyword evidence="3" id="KW-0805">Transcription regulation</keyword>
<dbReference type="GO" id="GO:0006355">
    <property type="term" value="P:regulation of DNA-templated transcription"/>
    <property type="evidence" value="ECO:0007669"/>
    <property type="project" value="InterPro"/>
</dbReference>